<evidence type="ECO:0000256" key="10">
    <source>
        <dbReference type="ARBA" id="ARBA00023306"/>
    </source>
</evidence>
<dbReference type="OMA" id="GREHWKV"/>
<evidence type="ECO:0000256" key="8">
    <source>
        <dbReference type="ARBA" id="ARBA00022776"/>
    </source>
</evidence>
<protein>
    <recommendedName>
        <fullName evidence="4">Condensin complex subunit 2</fullName>
    </recommendedName>
</protein>
<dbReference type="STRING" id="2015173.A0A026WMZ4"/>
<dbReference type="GO" id="GO:0007076">
    <property type="term" value="P:mitotic chromosome condensation"/>
    <property type="evidence" value="ECO:0007669"/>
    <property type="project" value="InterPro"/>
</dbReference>
<name>A0A026WMZ4_OOCBI</name>
<dbReference type="GO" id="GO:0000796">
    <property type="term" value="C:condensin complex"/>
    <property type="evidence" value="ECO:0007669"/>
    <property type="project" value="InterPro"/>
</dbReference>
<evidence type="ECO:0000256" key="11">
    <source>
        <dbReference type="SAM" id="MobiDB-lite"/>
    </source>
</evidence>
<keyword evidence="5" id="KW-0158">Chromosome</keyword>
<reference evidence="12 13" key="1">
    <citation type="journal article" date="2014" name="Curr. Biol.">
        <title>The genome of the clonal raider ant Cerapachys biroi.</title>
        <authorList>
            <person name="Oxley P.R."/>
            <person name="Ji L."/>
            <person name="Fetter-Pruneda I."/>
            <person name="McKenzie S.K."/>
            <person name="Li C."/>
            <person name="Hu H."/>
            <person name="Zhang G."/>
            <person name="Kronauer D.J."/>
        </authorList>
    </citation>
    <scope>NUCLEOTIDE SEQUENCE [LARGE SCALE GENOMIC DNA]</scope>
</reference>
<dbReference type="Proteomes" id="UP000053097">
    <property type="component" value="Unassembled WGS sequence"/>
</dbReference>
<comment type="similarity">
    <text evidence="3">Belongs to the CND2 (condensin subunit 2) family.</text>
</comment>
<dbReference type="InterPro" id="IPR022816">
    <property type="entry name" value="Condensin_barren_su2"/>
</dbReference>
<evidence type="ECO:0000256" key="1">
    <source>
        <dbReference type="ARBA" id="ARBA00004286"/>
    </source>
</evidence>
<dbReference type="EMBL" id="KK107148">
    <property type="protein sequence ID" value="EZA57400.1"/>
    <property type="molecule type" value="Genomic_DNA"/>
</dbReference>
<sequence length="713" mass="79948">MHCKSLIYERLESSLHNSSAASTSLRRSISAQNQKLSSLSENDDEAERVARRRVEMSTCSSNNSRRHSLGLGFLANVPASQITERIHQCIQLSTENKINIKNAFSLEMIDFMTYMIKKKDANMSNLQMASISLDVSTKIYGFRVDSLHTDTLKIASGLGKQVTDEQTSEAREEALQDAEGNVEVQKKKRKKKTKQKIINTVEALKGNVEIMKPMTMMIGEGDLQTSDMLYQATLPNHASSGFYQHPYDDVIVDVVVENKSNLGSRSTRYNVPAIEDFSDLEICPSYSNFEFLGWSVENEPEEMSEDERNSEDSNKFDLDASVRHDNDENLEPEPELEPEPMNYFDIRHDHCEANVHGFQEVVNRGENIVDVRDVKTTTPRTTLTSEYSFVQPKMSLHWAGPSHWKLRNFVRPFATAATTSGAEVMGACMQAQSRKKRQLLLSYDKNHRDINAKLAASQANRLQVKTAKSEWSAGNLTLPEDMHCDIVQVSKHLYLHPELAVQSTNNEEREEDAVSVADVSDGERYDYNNPNDTLEYCPNVINDDAGNKDDCNDECNFEDAAAASADVLSSQGFTGDNMVAAPKLPNRIPISYCVRAKKIDMKQLKKSIWTSLKSRDNAEPSDIGEAVKDAATNTMQQSKQFSNVYKTLPKLLSKPNAEALSVPISFISLLHLASEKNLNLHSSPNMFDIIVEPSVSSESNDNVDNNVDDNVRQ</sequence>
<accession>A0A026WMZ4</accession>
<keyword evidence="6" id="KW-0963">Cytoplasm</keyword>
<keyword evidence="13" id="KW-1185">Reference proteome</keyword>
<proteinExistence type="inferred from homology"/>
<keyword evidence="10" id="KW-0131">Cell cycle</keyword>
<evidence type="ECO:0000256" key="2">
    <source>
        <dbReference type="ARBA" id="ARBA00004496"/>
    </source>
</evidence>
<comment type="subcellular location">
    <subcellularLocation>
        <location evidence="1">Chromosome</location>
    </subcellularLocation>
    <subcellularLocation>
        <location evidence="2">Cytoplasm</location>
    </subcellularLocation>
</comment>
<evidence type="ECO:0000256" key="5">
    <source>
        <dbReference type="ARBA" id="ARBA00022454"/>
    </source>
</evidence>
<dbReference type="GO" id="GO:0051301">
    <property type="term" value="P:cell division"/>
    <property type="evidence" value="ECO:0007669"/>
    <property type="project" value="UniProtKB-KW"/>
</dbReference>
<evidence type="ECO:0000313" key="13">
    <source>
        <dbReference type="Proteomes" id="UP000053097"/>
    </source>
</evidence>
<evidence type="ECO:0000256" key="7">
    <source>
        <dbReference type="ARBA" id="ARBA00022618"/>
    </source>
</evidence>
<dbReference type="Pfam" id="PF05786">
    <property type="entry name" value="Cnd2"/>
    <property type="match status" value="2"/>
</dbReference>
<feature type="compositionally biased region" description="Acidic residues" evidence="11">
    <location>
        <begin position="328"/>
        <end position="338"/>
    </location>
</feature>
<evidence type="ECO:0000256" key="9">
    <source>
        <dbReference type="ARBA" id="ARBA00023067"/>
    </source>
</evidence>
<keyword evidence="9" id="KW-0226">DNA condensation</keyword>
<evidence type="ECO:0000313" key="12">
    <source>
        <dbReference type="EMBL" id="EZA57400.1"/>
    </source>
</evidence>
<feature type="compositionally biased region" description="Basic and acidic residues" evidence="11">
    <location>
        <begin position="306"/>
        <end position="327"/>
    </location>
</feature>
<evidence type="ECO:0000256" key="3">
    <source>
        <dbReference type="ARBA" id="ARBA00009471"/>
    </source>
</evidence>
<dbReference type="PANTHER" id="PTHR13108:SF9">
    <property type="entry name" value="CONDENSIN COMPLEX SUBUNIT 2"/>
    <property type="match status" value="1"/>
</dbReference>
<dbReference type="GO" id="GO:0005737">
    <property type="term" value="C:cytoplasm"/>
    <property type="evidence" value="ECO:0007669"/>
    <property type="project" value="UniProtKB-SubCell"/>
</dbReference>
<dbReference type="AlphaFoldDB" id="A0A026WMZ4"/>
<evidence type="ECO:0000256" key="6">
    <source>
        <dbReference type="ARBA" id="ARBA00022490"/>
    </source>
</evidence>
<dbReference type="GO" id="GO:0003682">
    <property type="term" value="F:chromatin binding"/>
    <property type="evidence" value="ECO:0007669"/>
    <property type="project" value="TreeGrafter"/>
</dbReference>
<organism evidence="12 13">
    <name type="scientific">Ooceraea biroi</name>
    <name type="common">Clonal raider ant</name>
    <name type="synonym">Cerapachys biroi</name>
    <dbReference type="NCBI Taxonomy" id="2015173"/>
    <lineage>
        <taxon>Eukaryota</taxon>
        <taxon>Metazoa</taxon>
        <taxon>Ecdysozoa</taxon>
        <taxon>Arthropoda</taxon>
        <taxon>Hexapoda</taxon>
        <taxon>Insecta</taxon>
        <taxon>Pterygota</taxon>
        <taxon>Neoptera</taxon>
        <taxon>Endopterygota</taxon>
        <taxon>Hymenoptera</taxon>
        <taxon>Apocrita</taxon>
        <taxon>Aculeata</taxon>
        <taxon>Formicoidea</taxon>
        <taxon>Formicidae</taxon>
        <taxon>Dorylinae</taxon>
        <taxon>Ooceraea</taxon>
    </lineage>
</organism>
<gene>
    <name evidence="12" type="ORF">X777_02408</name>
</gene>
<dbReference type="PANTHER" id="PTHR13108">
    <property type="entry name" value="CONDENSIN COMPLEX SUBUNIT 2"/>
    <property type="match status" value="1"/>
</dbReference>
<feature type="region of interest" description="Disordered" evidence="11">
    <location>
        <begin position="298"/>
        <end position="338"/>
    </location>
</feature>
<keyword evidence="8" id="KW-0498">Mitosis</keyword>
<keyword evidence="7" id="KW-0132">Cell division</keyword>
<evidence type="ECO:0000256" key="4">
    <source>
        <dbReference type="ARBA" id="ARBA00016065"/>
    </source>
</evidence>
<feature type="region of interest" description="Disordered" evidence="11">
    <location>
        <begin position="32"/>
        <end position="64"/>
    </location>
</feature>
<dbReference type="OrthoDB" id="362021at2759"/>